<proteinExistence type="predicted"/>
<dbReference type="RefSeq" id="WP_184037823.1">
    <property type="nucleotide sequence ID" value="NZ_JACHHY010000009.1"/>
</dbReference>
<evidence type="ECO:0000256" key="3">
    <source>
        <dbReference type="SAM" id="SignalP"/>
    </source>
</evidence>
<dbReference type="EC" id="3.1.4.3" evidence="4"/>
<evidence type="ECO:0000256" key="2">
    <source>
        <dbReference type="SAM" id="MobiDB-lite"/>
    </source>
</evidence>
<keyword evidence="1 4" id="KW-0378">Hydrolase</keyword>
<name>A0A840MMZ8_9PROT</name>
<keyword evidence="5" id="KW-1185">Reference proteome</keyword>
<keyword evidence="3" id="KW-0732">Signal</keyword>
<dbReference type="NCBIfam" id="TIGR03397">
    <property type="entry name" value="acid_phos_Burk"/>
    <property type="match status" value="1"/>
</dbReference>
<dbReference type="SUPFAM" id="SSF53649">
    <property type="entry name" value="Alkaline phosphatase-like"/>
    <property type="match status" value="1"/>
</dbReference>
<evidence type="ECO:0000313" key="5">
    <source>
        <dbReference type="Proteomes" id="UP000575898"/>
    </source>
</evidence>
<dbReference type="PANTHER" id="PTHR31956">
    <property type="entry name" value="NON-SPECIFIC PHOSPHOLIPASE C4-RELATED"/>
    <property type="match status" value="1"/>
</dbReference>
<reference evidence="4 5" key="1">
    <citation type="submission" date="2020-08" db="EMBL/GenBank/DDBJ databases">
        <title>Genomic Encyclopedia of Type Strains, Phase IV (KMG-IV): sequencing the most valuable type-strain genomes for metagenomic binning, comparative biology and taxonomic classification.</title>
        <authorList>
            <person name="Goeker M."/>
        </authorList>
    </citation>
    <scope>NUCLEOTIDE SEQUENCE [LARGE SCALE GENOMIC DNA]</scope>
    <source>
        <strain evidence="4 5">DSM 27165</strain>
    </source>
</reference>
<evidence type="ECO:0000313" key="4">
    <source>
        <dbReference type="EMBL" id="MBB5018479.1"/>
    </source>
</evidence>
<sequence length="547" mass="60448">MKHLFKPGIGWRIATCLAVAFPGLATAVTDAQLARIKHVVVIYGENRSFDNLYGLFPKAEGIKQAKPEHTLQTDRDGKPMAVLPPIWKGMSDAVSQEQTTGLPNAPFQIDDPKGFNQPLDVPTRDLVHRFYQHQMQLNEGRNDRFAAWSDAGGLVMGYYDGRKLPMWRWAEQFTVADHFFMAAFGGSFLNHQWLICACTPQYPDAGSSPAKDKIAVVSDDGKSLKVVEALGSALVDKPKYVRDGALTPDGYAVNTMQPPYQPSAVPPVEGGDVRLANPQDGQMLPPQQQATIGDRLTAKKVSWAWYAGGWLRSLADRSTIYGDQPPKFQAHHQPFNYYASYAPGTTAREEHLKDGEDFLKDIDAGKLPAVSFYKPQGELTQHPGYADVLSGDQHIADTVARLIRGPQWKDMLIVVTYDENGGFWDHVVPPKGDRWGPGSRIPAIIISPYARRNHVDSTPYDTTSILWFLTRRFDLEPLPGMIARQKALRENGLPEMGDLVSALSPENLGTRKGYGRDASRASASKPAKHGKTSKTSGKAKKSGKKKR</sequence>
<evidence type="ECO:0000256" key="1">
    <source>
        <dbReference type="ARBA" id="ARBA00022801"/>
    </source>
</evidence>
<gene>
    <name evidence="4" type="ORF">HNQ59_001768</name>
</gene>
<dbReference type="GO" id="GO:0034480">
    <property type="term" value="F:phosphatidylcholine phospholipase C activity"/>
    <property type="evidence" value="ECO:0007669"/>
    <property type="project" value="UniProtKB-EC"/>
</dbReference>
<dbReference type="Proteomes" id="UP000575898">
    <property type="component" value="Unassembled WGS sequence"/>
</dbReference>
<dbReference type="Pfam" id="PF04185">
    <property type="entry name" value="Phosphoesterase"/>
    <property type="match status" value="1"/>
</dbReference>
<feature type="chain" id="PRO_5032610999" evidence="3">
    <location>
        <begin position="28"/>
        <end position="547"/>
    </location>
</feature>
<dbReference type="InterPro" id="IPR017768">
    <property type="entry name" value="AcpA"/>
</dbReference>
<dbReference type="PANTHER" id="PTHR31956:SF1">
    <property type="entry name" value="NON-SPECIFIC PHOSPHOLIPASE C1"/>
    <property type="match status" value="1"/>
</dbReference>
<dbReference type="InterPro" id="IPR017850">
    <property type="entry name" value="Alkaline_phosphatase_core_sf"/>
</dbReference>
<feature type="region of interest" description="Disordered" evidence="2">
    <location>
        <begin position="499"/>
        <end position="547"/>
    </location>
</feature>
<dbReference type="AlphaFoldDB" id="A0A840MMZ8"/>
<comment type="caution">
    <text evidence="4">The sequence shown here is derived from an EMBL/GenBank/DDBJ whole genome shotgun (WGS) entry which is preliminary data.</text>
</comment>
<feature type="signal peptide" evidence="3">
    <location>
        <begin position="1"/>
        <end position="27"/>
    </location>
</feature>
<organism evidence="4 5">
    <name type="scientific">Chitinivorax tropicus</name>
    <dbReference type="NCBI Taxonomy" id="714531"/>
    <lineage>
        <taxon>Bacteria</taxon>
        <taxon>Pseudomonadati</taxon>
        <taxon>Pseudomonadota</taxon>
        <taxon>Betaproteobacteria</taxon>
        <taxon>Chitinivorax</taxon>
    </lineage>
</organism>
<dbReference type="Gene3D" id="3.40.720.10">
    <property type="entry name" value="Alkaline Phosphatase, subunit A"/>
    <property type="match status" value="2"/>
</dbReference>
<protein>
    <submittedName>
        <fullName evidence="4">Phospholipase C</fullName>
        <ecNumber evidence="4">3.1.4.3</ecNumber>
    </submittedName>
</protein>
<dbReference type="InterPro" id="IPR007312">
    <property type="entry name" value="Phosphoesterase"/>
</dbReference>
<feature type="compositionally biased region" description="Basic residues" evidence="2">
    <location>
        <begin position="526"/>
        <end position="547"/>
    </location>
</feature>
<dbReference type="GO" id="GO:0003993">
    <property type="term" value="F:acid phosphatase activity"/>
    <property type="evidence" value="ECO:0007669"/>
    <property type="project" value="InterPro"/>
</dbReference>
<dbReference type="CDD" id="cd16013">
    <property type="entry name" value="AcpA"/>
    <property type="match status" value="1"/>
</dbReference>
<accession>A0A840MMZ8</accession>
<dbReference type="EMBL" id="JACHHY010000009">
    <property type="protein sequence ID" value="MBB5018479.1"/>
    <property type="molecule type" value="Genomic_DNA"/>
</dbReference>